<name>A0ABV4WMG8_9CYAN</name>
<keyword evidence="3" id="KW-1185">Reference proteome</keyword>
<dbReference type="InterPro" id="IPR027417">
    <property type="entry name" value="P-loop_NTPase"/>
</dbReference>
<dbReference type="Proteomes" id="UP001576780">
    <property type="component" value="Unassembled WGS sequence"/>
</dbReference>
<sequence length="622" mass="71298">MEVEQALEFVDKLVYDDAGKYLSDLERKVFIGSWSGLTYEKIHPENPEYVEKDVAYRLWRKLTQVLGEEVKKKTLQGAIIRAYKAKNFQPESTELSIKKEFSPKIGASKTFFISYHHQQPDANLATELERSIAKLGGQSYKFPLSFNNGLGGNSHSYQAEADWFADINQKLQQSDYFLLLLSPESAVSEMAIEILRRVRELRDRQLILLTIRVNCPANTILNHDLRGYLAEVRQREWNSPNDTPGLLEEISSLLSGKALQWENSTPPSTHRVTPEFPLPVAEPEIPSGQVRLASTFYVERVPCESQCYSAIAQPGALIRIKAPRQMGKTSLMARLLYYAEEKLTYRTVPLSFQLADTEIFTDLNQLLRWFCAIISRKLGLASQLDKFWSDTYGSKDNCTIYFEEYLLPSANNALVLGLDEVDRIFQYPKIADDFFGLLRAWFEEAGYGSGDSNLWGKLRLVVVHSTEVYIPLNVNQSPFNVGLPIELPEFNFEQVQVLIDRHQLNWQTNKIEQLMALVGGHPYLIRLALYRIAQKEITLEKLLETAPTEAGLYNDHLRRHLWSLQQHPELADAFAQVVTADTPIELESVPAFKLHSMGLVKFQGNQVIPRFNLYKFYFRDRL</sequence>
<dbReference type="Pfam" id="PF14516">
    <property type="entry name" value="AAA_35"/>
    <property type="match status" value="1"/>
</dbReference>
<dbReference type="SUPFAM" id="SSF52540">
    <property type="entry name" value="P-loop containing nucleoside triphosphate hydrolases"/>
    <property type="match status" value="1"/>
</dbReference>
<organism evidence="2 3">
    <name type="scientific">Floridaenema evergladense BLCC-F167</name>
    <dbReference type="NCBI Taxonomy" id="3153639"/>
    <lineage>
        <taxon>Bacteria</taxon>
        <taxon>Bacillati</taxon>
        <taxon>Cyanobacteriota</taxon>
        <taxon>Cyanophyceae</taxon>
        <taxon>Oscillatoriophycideae</taxon>
        <taxon>Aerosakkonematales</taxon>
        <taxon>Aerosakkonemataceae</taxon>
        <taxon>Floridanema</taxon>
        <taxon>Floridanema evergladense</taxon>
    </lineage>
</organism>
<dbReference type="InterPro" id="IPR035897">
    <property type="entry name" value="Toll_tir_struct_dom_sf"/>
</dbReference>
<dbReference type="EMBL" id="JBHFNT010000146">
    <property type="protein sequence ID" value="MFB2836278.1"/>
    <property type="molecule type" value="Genomic_DNA"/>
</dbReference>
<dbReference type="Gene3D" id="3.40.50.300">
    <property type="entry name" value="P-loop containing nucleotide triphosphate hydrolases"/>
    <property type="match status" value="1"/>
</dbReference>
<evidence type="ECO:0000259" key="1">
    <source>
        <dbReference type="Pfam" id="PF26355"/>
    </source>
</evidence>
<evidence type="ECO:0000313" key="3">
    <source>
        <dbReference type="Proteomes" id="UP001576780"/>
    </source>
</evidence>
<gene>
    <name evidence="2" type="ORF">ACE1CA_17225</name>
</gene>
<reference evidence="2 3" key="1">
    <citation type="submission" date="2024-09" db="EMBL/GenBank/DDBJ databases">
        <title>Floridaenema gen nov. (Aerosakkonemataceae, Aerosakkonematales ord. nov., Cyanobacteria) from benthic tropical and subtropical fresh waters, with the description of four new species.</title>
        <authorList>
            <person name="Moretto J.A."/>
            <person name="Berthold D.E."/>
            <person name="Lefler F.W."/>
            <person name="Huang I.-S."/>
            <person name="Laughinghouse H. IV."/>
        </authorList>
    </citation>
    <scope>NUCLEOTIDE SEQUENCE [LARGE SCALE GENOMIC DNA]</scope>
    <source>
        <strain evidence="2 3">BLCC-F167</strain>
    </source>
</reference>
<protein>
    <submittedName>
        <fullName evidence="2">AAA-like domain-containing protein</fullName>
    </submittedName>
</protein>
<dbReference type="InterPro" id="IPR058651">
    <property type="entry name" value="HTH_VMAP-M9"/>
</dbReference>
<proteinExistence type="predicted"/>
<dbReference type="Gene3D" id="3.40.50.10140">
    <property type="entry name" value="Toll/interleukin-1 receptor homology (TIR) domain"/>
    <property type="match status" value="1"/>
</dbReference>
<evidence type="ECO:0000313" key="2">
    <source>
        <dbReference type="EMBL" id="MFB2836278.1"/>
    </source>
</evidence>
<feature type="domain" description="vWA-MoxR associated protein N-terminal HTH" evidence="1">
    <location>
        <begin position="1"/>
        <end position="81"/>
    </location>
</feature>
<dbReference type="RefSeq" id="WP_413278666.1">
    <property type="nucleotide sequence ID" value="NZ_JBHFNT010000146.1"/>
</dbReference>
<accession>A0ABV4WMG8</accession>
<comment type="caution">
    <text evidence="2">The sequence shown here is derived from an EMBL/GenBank/DDBJ whole genome shotgun (WGS) entry which is preliminary data.</text>
</comment>
<dbReference type="Pfam" id="PF26355">
    <property type="entry name" value="HTH_VMAP-M9"/>
    <property type="match status" value="1"/>
</dbReference>